<sequence>MSQLPLAELKWTLGFTDPAHVRRQATTVGETGPTRRVWRGDGPRWELPEHVQDLSGLAVETGGGGASTLYQFLVDSHSDGMIVLHRGAVVYEQYLHGLRRQDLHLTASMAKAFIGLLAGMLEDQGLFTRDDQAATYVPELAGTAFGDATIRHLLDMTTQVAYGGRKFHREVEAHRWWAVVAPRMRPDGYGGPTTLLDRLKTARATGPYGEVFHYENGSCEAMGALISRVTGATVSDLMSELIWSKIGADEDARYILDAAGVETACGGYAATLRDIARVGEMLRCGGSLGDRQIVPESVVRAISTVPEGATAQVRLPRAAANSPATMSYRDYWWILNDPFDSFMASGIHGQRLFVSRELDLVVAHFGSQIISPCVPTPPFPAVFTRLGTHLSASAVKNAIAIG</sequence>
<dbReference type="SUPFAM" id="SSF56601">
    <property type="entry name" value="beta-lactamase/transpeptidase-like"/>
    <property type="match status" value="1"/>
</dbReference>
<dbReference type="InterPro" id="IPR012338">
    <property type="entry name" value="Beta-lactam/transpept-like"/>
</dbReference>
<protein>
    <submittedName>
        <fullName evidence="2">Amide hydrolase</fullName>
    </submittedName>
</protein>
<dbReference type="Pfam" id="PF00144">
    <property type="entry name" value="Beta-lactamase"/>
    <property type="match status" value="1"/>
</dbReference>
<evidence type="ECO:0000313" key="3">
    <source>
        <dbReference type="Proteomes" id="UP000028488"/>
    </source>
</evidence>
<dbReference type="Proteomes" id="UP000028488">
    <property type="component" value="Chromosome"/>
</dbReference>
<gene>
    <name evidence="2" type="ORF">EP51_22585</name>
</gene>
<proteinExistence type="predicted"/>
<evidence type="ECO:0000313" key="2">
    <source>
        <dbReference type="EMBL" id="AII07288.1"/>
    </source>
</evidence>
<dbReference type="GO" id="GO:0016787">
    <property type="term" value="F:hydrolase activity"/>
    <property type="evidence" value="ECO:0007669"/>
    <property type="project" value="UniProtKB-KW"/>
</dbReference>
<dbReference type="EMBL" id="CP008947">
    <property type="protein sequence ID" value="AII07288.1"/>
    <property type="molecule type" value="Genomic_DNA"/>
</dbReference>
<reference evidence="2 3" key="1">
    <citation type="submission" date="2014-07" db="EMBL/GenBank/DDBJ databases">
        <title>Genome Sequence of Rhodococcus opacus Strain R7, a Biodegrader of Mono- and Polycyclic Aromatic Hydrocarbons.</title>
        <authorList>
            <person name="Di Gennaro P."/>
            <person name="Zampolli J."/>
            <person name="Presti I."/>
            <person name="Cappelletti M."/>
            <person name="D'Ursi P."/>
            <person name="Orro A."/>
            <person name="Mezzelani A."/>
            <person name="Milanesi L."/>
        </authorList>
    </citation>
    <scope>NUCLEOTIDE SEQUENCE [LARGE SCALE GENOMIC DNA]</scope>
    <source>
        <strain evidence="2 3">R7</strain>
    </source>
</reference>
<dbReference type="InterPro" id="IPR001466">
    <property type="entry name" value="Beta-lactam-related"/>
</dbReference>
<organism evidence="2 3">
    <name type="scientific">Rhodococcus opacus</name>
    <name type="common">Nocardia opaca</name>
    <dbReference type="NCBI Taxonomy" id="37919"/>
    <lineage>
        <taxon>Bacteria</taxon>
        <taxon>Bacillati</taxon>
        <taxon>Actinomycetota</taxon>
        <taxon>Actinomycetes</taxon>
        <taxon>Mycobacteriales</taxon>
        <taxon>Nocardiaceae</taxon>
        <taxon>Rhodococcus</taxon>
    </lineage>
</organism>
<dbReference type="RefSeq" id="WP_128640438.1">
    <property type="nucleotide sequence ID" value="NZ_CP008947.1"/>
</dbReference>
<keyword evidence="2" id="KW-0378">Hydrolase</keyword>
<evidence type="ECO:0000259" key="1">
    <source>
        <dbReference type="Pfam" id="PF00144"/>
    </source>
</evidence>
<dbReference type="PANTHER" id="PTHR43283">
    <property type="entry name" value="BETA-LACTAMASE-RELATED"/>
    <property type="match status" value="1"/>
</dbReference>
<name>A0A076EQ01_RHOOP</name>
<dbReference type="Gene3D" id="3.40.710.10">
    <property type="entry name" value="DD-peptidase/beta-lactamase superfamily"/>
    <property type="match status" value="1"/>
</dbReference>
<dbReference type="PANTHER" id="PTHR43283:SF7">
    <property type="entry name" value="BETA-LACTAMASE-RELATED DOMAIN-CONTAINING PROTEIN"/>
    <property type="match status" value="1"/>
</dbReference>
<dbReference type="eggNOG" id="COG1680">
    <property type="taxonomic scope" value="Bacteria"/>
</dbReference>
<dbReference type="AlphaFoldDB" id="A0A076EQ01"/>
<feature type="domain" description="Beta-lactamase-related" evidence="1">
    <location>
        <begin position="80"/>
        <end position="363"/>
    </location>
</feature>
<accession>A0A076EQ01</accession>
<dbReference type="InterPro" id="IPR050789">
    <property type="entry name" value="Diverse_Enzym_Activities"/>
</dbReference>